<protein>
    <submittedName>
        <fullName evidence="2">Uncharacterized protein</fullName>
    </submittedName>
</protein>
<dbReference type="EMBL" id="GBXM01065701">
    <property type="protein sequence ID" value="JAH42876.1"/>
    <property type="molecule type" value="Transcribed_RNA"/>
</dbReference>
<accession>A0A0E9SNJ0</accession>
<reference evidence="2" key="2">
    <citation type="journal article" date="2015" name="Fish Shellfish Immunol.">
        <title>Early steps in the European eel (Anguilla anguilla)-Vibrio vulnificus interaction in the gills: Role of the RtxA13 toxin.</title>
        <authorList>
            <person name="Callol A."/>
            <person name="Pajuelo D."/>
            <person name="Ebbesson L."/>
            <person name="Teles M."/>
            <person name="MacKenzie S."/>
            <person name="Amaro C."/>
        </authorList>
    </citation>
    <scope>NUCLEOTIDE SEQUENCE</scope>
</reference>
<evidence type="ECO:0000256" key="1">
    <source>
        <dbReference type="SAM" id="SignalP"/>
    </source>
</evidence>
<sequence>MCCVSKRVLWLMLEGWGNVIFLQCRGCDDLSPAVGGAPCVVTKSHEPN</sequence>
<feature type="chain" id="PRO_5002432292" evidence="1">
    <location>
        <begin position="18"/>
        <end position="48"/>
    </location>
</feature>
<name>A0A0E9SNJ0_ANGAN</name>
<feature type="signal peptide" evidence="1">
    <location>
        <begin position="1"/>
        <end position="17"/>
    </location>
</feature>
<reference evidence="2" key="1">
    <citation type="submission" date="2014-11" db="EMBL/GenBank/DDBJ databases">
        <authorList>
            <person name="Amaro Gonzalez C."/>
        </authorList>
    </citation>
    <scope>NUCLEOTIDE SEQUENCE</scope>
</reference>
<proteinExistence type="predicted"/>
<organism evidence="2">
    <name type="scientific">Anguilla anguilla</name>
    <name type="common">European freshwater eel</name>
    <name type="synonym">Muraena anguilla</name>
    <dbReference type="NCBI Taxonomy" id="7936"/>
    <lineage>
        <taxon>Eukaryota</taxon>
        <taxon>Metazoa</taxon>
        <taxon>Chordata</taxon>
        <taxon>Craniata</taxon>
        <taxon>Vertebrata</taxon>
        <taxon>Euteleostomi</taxon>
        <taxon>Actinopterygii</taxon>
        <taxon>Neopterygii</taxon>
        <taxon>Teleostei</taxon>
        <taxon>Anguilliformes</taxon>
        <taxon>Anguillidae</taxon>
        <taxon>Anguilla</taxon>
    </lineage>
</organism>
<evidence type="ECO:0000313" key="2">
    <source>
        <dbReference type="EMBL" id="JAH42876.1"/>
    </source>
</evidence>
<keyword evidence="1" id="KW-0732">Signal</keyword>
<dbReference type="AlphaFoldDB" id="A0A0E9SNJ0"/>